<dbReference type="InterPro" id="IPR027417">
    <property type="entry name" value="P-loop_NTPase"/>
</dbReference>
<dbReference type="InterPro" id="IPR011545">
    <property type="entry name" value="DEAD/DEAH_box_helicase_dom"/>
</dbReference>
<keyword evidence="6" id="KW-0238">DNA-binding</keyword>
<dbReference type="SMART" id="SM00490">
    <property type="entry name" value="HELICc"/>
    <property type="match status" value="1"/>
</dbReference>
<keyword evidence="8" id="KW-0413">Isomerase</keyword>
<dbReference type="Pfam" id="PF08494">
    <property type="entry name" value="DEAD_assoc"/>
    <property type="match status" value="1"/>
</dbReference>
<evidence type="ECO:0000256" key="1">
    <source>
        <dbReference type="ARBA" id="ARBA00022741"/>
    </source>
</evidence>
<evidence type="ECO:0000259" key="11">
    <source>
        <dbReference type="PROSITE" id="PS51194"/>
    </source>
</evidence>
<dbReference type="InterPro" id="IPR014001">
    <property type="entry name" value="Helicase_ATP-bd"/>
</dbReference>
<dbReference type="PROSITE" id="PS51192">
    <property type="entry name" value="HELICASE_ATP_BIND_1"/>
    <property type="match status" value="1"/>
</dbReference>
<evidence type="ECO:0000256" key="4">
    <source>
        <dbReference type="ARBA" id="ARBA00022806"/>
    </source>
</evidence>
<dbReference type="InterPro" id="IPR013701">
    <property type="entry name" value="Lhr-like_DEAD/DEAH_assoc"/>
</dbReference>
<comment type="caution">
    <text evidence="12">The sequence shown here is derived from an EMBL/GenBank/DDBJ whole genome shotgun (WGS) entry which is preliminary data.</text>
</comment>
<dbReference type="PANTHER" id="PTHR47962:SF5">
    <property type="entry name" value="ATP-DEPENDENT HELICASE LHR-RELATED"/>
    <property type="match status" value="1"/>
</dbReference>
<dbReference type="GO" id="GO:0004386">
    <property type="term" value="F:helicase activity"/>
    <property type="evidence" value="ECO:0007669"/>
    <property type="project" value="UniProtKB-KW"/>
</dbReference>
<feature type="compositionally biased region" description="Acidic residues" evidence="9">
    <location>
        <begin position="1460"/>
        <end position="1470"/>
    </location>
</feature>
<evidence type="ECO:0000256" key="8">
    <source>
        <dbReference type="ARBA" id="ARBA00023235"/>
    </source>
</evidence>
<name>A0ABT4A0C6_9BACT</name>
<feature type="region of interest" description="Disordered" evidence="9">
    <location>
        <begin position="1035"/>
        <end position="1068"/>
    </location>
</feature>
<dbReference type="InterPro" id="IPR055367">
    <property type="entry name" value="WH4_Lhr"/>
</dbReference>
<keyword evidence="7" id="KW-0234">DNA repair</keyword>
<feature type="region of interest" description="Disordered" evidence="9">
    <location>
        <begin position="1454"/>
        <end position="1478"/>
    </location>
</feature>
<dbReference type="InterPro" id="IPR052511">
    <property type="entry name" value="ATP-dep_Helicase"/>
</dbReference>
<evidence type="ECO:0000313" key="13">
    <source>
        <dbReference type="Proteomes" id="UP001207654"/>
    </source>
</evidence>
<keyword evidence="13" id="KW-1185">Reference proteome</keyword>
<dbReference type="InterPro" id="IPR001650">
    <property type="entry name" value="Helicase_C-like"/>
</dbReference>
<feature type="region of interest" description="Disordered" evidence="9">
    <location>
        <begin position="1179"/>
        <end position="1210"/>
    </location>
</feature>
<evidence type="ECO:0000256" key="2">
    <source>
        <dbReference type="ARBA" id="ARBA00022763"/>
    </source>
</evidence>
<protein>
    <submittedName>
        <fullName evidence="12">DEAD/DEAH box helicase</fullName>
    </submittedName>
</protein>
<dbReference type="Pfam" id="PF23234">
    <property type="entry name" value="WHD_4th_Lhr"/>
    <property type="match status" value="1"/>
</dbReference>
<dbReference type="PROSITE" id="PS51194">
    <property type="entry name" value="HELICASE_CTER"/>
    <property type="match status" value="1"/>
</dbReference>
<dbReference type="Pfam" id="PF00270">
    <property type="entry name" value="DEAD"/>
    <property type="match status" value="1"/>
</dbReference>
<accession>A0ABT4A0C6</accession>
<dbReference type="Pfam" id="PF23235">
    <property type="entry name" value="WHD_3rd_Lhr"/>
    <property type="match status" value="1"/>
</dbReference>
<keyword evidence="1" id="KW-0547">Nucleotide-binding</keyword>
<dbReference type="InterPro" id="IPR055368">
    <property type="entry name" value="WH3_Lhr"/>
</dbReference>
<dbReference type="Pfam" id="PF19306">
    <property type="entry name" value="WHD_Lhr"/>
    <property type="match status" value="1"/>
</dbReference>
<reference evidence="12 13" key="1">
    <citation type="submission" date="2022-11" db="EMBL/GenBank/DDBJ databases">
        <title>Minimal conservation of predation-associated metabolite biosynthetic gene clusters underscores biosynthetic potential of Myxococcota including descriptions for ten novel species: Archangium lansinium sp. nov., Myxococcus landrumus sp. nov., Nannocystis bai.</title>
        <authorList>
            <person name="Ahearne A."/>
            <person name="Stevens C."/>
            <person name="Phillips K."/>
        </authorList>
    </citation>
    <scope>NUCLEOTIDE SEQUENCE [LARGE SCALE GENOMIC DNA]</scope>
    <source>
        <strain evidence="12 13">MIWBW</strain>
    </source>
</reference>
<dbReference type="CDD" id="cd18796">
    <property type="entry name" value="SF2_C_LHR"/>
    <property type="match status" value="1"/>
</dbReference>
<dbReference type="InterPro" id="IPR045628">
    <property type="entry name" value="Lhr_WH_dom"/>
</dbReference>
<gene>
    <name evidence="12" type="ORF">OV287_07975</name>
</gene>
<keyword evidence="4 12" id="KW-0347">Helicase</keyword>
<feature type="domain" description="Helicase C-terminal" evidence="11">
    <location>
        <begin position="274"/>
        <end position="425"/>
    </location>
</feature>
<keyword evidence="3" id="KW-0378">Hydrolase</keyword>
<dbReference type="PANTHER" id="PTHR47962">
    <property type="entry name" value="ATP-DEPENDENT HELICASE LHR-RELATED-RELATED"/>
    <property type="match status" value="1"/>
</dbReference>
<evidence type="ECO:0000256" key="3">
    <source>
        <dbReference type="ARBA" id="ARBA00022801"/>
    </source>
</evidence>
<feature type="domain" description="Helicase ATP-binding" evidence="10">
    <location>
        <begin position="47"/>
        <end position="241"/>
    </location>
</feature>
<dbReference type="SUPFAM" id="SSF52540">
    <property type="entry name" value="P-loop containing nucleoside triphosphate hydrolases"/>
    <property type="match status" value="1"/>
</dbReference>
<dbReference type="Pfam" id="PF00271">
    <property type="entry name" value="Helicase_C"/>
    <property type="match status" value="1"/>
</dbReference>
<keyword evidence="5" id="KW-0067">ATP-binding</keyword>
<organism evidence="12 13">
    <name type="scientific">Archangium lansingense</name>
    <dbReference type="NCBI Taxonomy" id="2995310"/>
    <lineage>
        <taxon>Bacteria</taxon>
        <taxon>Pseudomonadati</taxon>
        <taxon>Myxococcota</taxon>
        <taxon>Myxococcia</taxon>
        <taxon>Myxococcales</taxon>
        <taxon>Cystobacterineae</taxon>
        <taxon>Archangiaceae</taxon>
        <taxon>Archangium</taxon>
    </lineage>
</organism>
<feature type="compositionally biased region" description="Low complexity" evidence="9">
    <location>
        <begin position="1042"/>
        <end position="1052"/>
    </location>
</feature>
<evidence type="ECO:0000256" key="7">
    <source>
        <dbReference type="ARBA" id="ARBA00023204"/>
    </source>
</evidence>
<dbReference type="Proteomes" id="UP001207654">
    <property type="component" value="Unassembled WGS sequence"/>
</dbReference>
<proteinExistence type="predicted"/>
<keyword evidence="2" id="KW-0227">DNA damage</keyword>
<evidence type="ECO:0000256" key="6">
    <source>
        <dbReference type="ARBA" id="ARBA00023125"/>
    </source>
</evidence>
<evidence type="ECO:0000256" key="5">
    <source>
        <dbReference type="ARBA" id="ARBA00022840"/>
    </source>
</evidence>
<dbReference type="SMART" id="SM00487">
    <property type="entry name" value="DEXDc"/>
    <property type="match status" value="1"/>
</dbReference>
<evidence type="ECO:0000313" key="12">
    <source>
        <dbReference type="EMBL" id="MCY1074422.1"/>
    </source>
</evidence>
<dbReference type="Gene3D" id="3.40.50.300">
    <property type="entry name" value="P-loop containing nucleotide triphosphate hydrolases"/>
    <property type="match status" value="2"/>
</dbReference>
<sequence>MAPQIALDFVPSSQQPVHPALESFHPVVQRWFTERLGEPSRPQVEGWPLIQAQQDVLIAAPTGSGKTLTAFLAALDRLFRLALEGSLPDQTQVLYVSPLKALGNDVQKNLLQPLEELLQRARAAGFSPQELRVQVRTGDTSASERAQMVRRPPHILITTPESIYLYLTADRARATLRSVRTVIVDEIHALARDKRGSHFALSLERLKALTEVRPQLIGLSATQKPLEAIAGFLTGERAGECRMVQVGHQRPWDLRVEIPDAELGSLSTNEMWGQVYDRLVQLAGEHRTTLVFVNTRKMAERVAHDLGERLGTDKVAAHHGSMSREMRLSAEERLKGGQLSVMVATASLELGIDVGNVDLVVQLGTTRSIAVLLQRVGRAGHYKGGISKGILIAMTRDELMECVGLLNAVREGDLDAIRMPEKPLDVLAQQVVAACACEEWDERALYSLFRRAYPYRDLTYEEYEKVLETLSEGVSLRRGRAGVHLHRDRVNQRLKARRGVRITALTNGGAIPDTFTFNVVAEPEGKVVGTLDEDFAVESTPGDIFLLGTTAWRIQRVMGASVMVENAHGQPPTVPFWRGEAPGRTDELSVHVGRLREELTARKDAALFLEKELRVPPPAVDALLAYLRAGQQVLGTVPSNTTVVAERFFDEAGGMQLIIHAPFGSRVNRAWGLALRKRFCRTFDFELQAAATEDGLLLSLGEQHSFPLEDIFQFLNPENVEEVLVQAVLQVPLFGTRFRWNATRALSLSRFSGGKRVAPNLQRARSEDLLAAVFPAQVGCQDNHGGADVELPEHPLVKQTMEDCLREAMDVEGLREVLRRMKDGRIKLVAKDVPEPSVFAHQMVNSQPYTFLDDAPAEERRVRNVVLRRTLPAEDAASFGALDADAIEQVVQDAAPPMRDEDELHDALLQLVLLPEREVPRHFVASLVAQRRVAWLEAGGTRFLVPAERQSAIRVLFPEVPLQPELQPLPGDKPVERDAAVQQVVRGWMELLGPTTAGELAAQTALDESEVFMALHQLEATGGILRGRFRPVIPSHHHHQQSRTQPQPQPQTDPLSPWERDGVRVSETSSSSPAVVEWCDRRLLQRIHRLTVGRLRKEIEPLSAQDFMRFLFRWHHLEELDALRGSTGLSKAISLLQGYEAPASAWERYLLPARMKGYLGDLLERACYSGEVAWGRLTQKDAKPVPGPRRGAPATPPEPEAPRSRAATPNRNASLTFVRREDLDWMLSAARPNAVLSDGGVWVPPDLSGPAKDVVSVLEQRGACFFNDLCSRSRRLPAEVEDALWELVARGLVTADAVQNLRVLQSPAQRKRQKLLQRGGPGRWSLLVPSEPKGEDEVRESLARLFLQRYGIVWRDLVMRESLAPTWRELLYVYRRMEARGEIRGGRFVAGFVGEQFALPEAVDVARAVRRQAPSGVRVQLSAVDPLNLTGVVTPGPRVAATVGNVVTYVDGVPQGFDAQGDDEEGEESSPGDTAQTN</sequence>
<dbReference type="EMBL" id="JAPNKA010000001">
    <property type="protein sequence ID" value="MCY1074422.1"/>
    <property type="molecule type" value="Genomic_DNA"/>
</dbReference>
<evidence type="ECO:0000259" key="10">
    <source>
        <dbReference type="PROSITE" id="PS51192"/>
    </source>
</evidence>
<dbReference type="RefSeq" id="WP_267533388.1">
    <property type="nucleotide sequence ID" value="NZ_JAPNKA010000001.1"/>
</dbReference>
<evidence type="ECO:0000256" key="9">
    <source>
        <dbReference type="SAM" id="MobiDB-lite"/>
    </source>
</evidence>